<dbReference type="InterPro" id="IPR014729">
    <property type="entry name" value="Rossmann-like_a/b/a_fold"/>
</dbReference>
<gene>
    <name evidence="3" type="ORF">F6W70_08345</name>
</gene>
<dbReference type="EMBL" id="WAAQ01000001">
    <property type="protein sequence ID" value="KAB1887389.1"/>
    <property type="molecule type" value="Genomic_DNA"/>
</dbReference>
<name>A0AAD3ZZW3_MICMQ</name>
<dbReference type="SUPFAM" id="SSF52402">
    <property type="entry name" value="Adenine nucleotide alpha hydrolases-like"/>
    <property type="match status" value="1"/>
</dbReference>
<proteinExistence type="inferred from homology"/>
<dbReference type="Proteomes" id="UP000436027">
    <property type="component" value="Unassembled WGS sequence"/>
</dbReference>
<dbReference type="RefSeq" id="WP_151486373.1">
    <property type="nucleotide sequence ID" value="NZ_BAAAIN010000002.1"/>
</dbReference>
<dbReference type="PRINTS" id="PR01438">
    <property type="entry name" value="UNVRSLSTRESS"/>
</dbReference>
<comment type="similarity">
    <text evidence="1">Belongs to the universal stress protein A family.</text>
</comment>
<protein>
    <submittedName>
        <fullName evidence="3">Universal stress protein</fullName>
    </submittedName>
</protein>
<dbReference type="InterPro" id="IPR006016">
    <property type="entry name" value="UspA"/>
</dbReference>
<feature type="domain" description="UspA" evidence="2">
    <location>
        <begin position="7"/>
        <end position="139"/>
    </location>
</feature>
<evidence type="ECO:0000313" key="4">
    <source>
        <dbReference type="Proteomes" id="UP000436027"/>
    </source>
</evidence>
<dbReference type="PANTHER" id="PTHR46553">
    <property type="entry name" value="ADENINE NUCLEOTIDE ALPHA HYDROLASES-LIKE SUPERFAMILY PROTEIN"/>
    <property type="match status" value="1"/>
</dbReference>
<accession>A0AAD3ZZW3</accession>
<comment type="caution">
    <text evidence="3">The sequence shown here is derived from an EMBL/GenBank/DDBJ whole genome shotgun (WGS) entry which is preliminary data.</text>
</comment>
<evidence type="ECO:0000259" key="2">
    <source>
        <dbReference type="Pfam" id="PF00582"/>
    </source>
</evidence>
<dbReference type="PANTHER" id="PTHR46553:SF3">
    <property type="entry name" value="ADENINE NUCLEOTIDE ALPHA HYDROLASES-LIKE SUPERFAMILY PROTEIN"/>
    <property type="match status" value="1"/>
</dbReference>
<dbReference type="Pfam" id="PF00582">
    <property type="entry name" value="Usp"/>
    <property type="match status" value="1"/>
</dbReference>
<organism evidence="3 4">
    <name type="scientific">Microbacterium maritypicum</name>
    <name type="common">Microbacterium liquefaciens</name>
    <dbReference type="NCBI Taxonomy" id="33918"/>
    <lineage>
        <taxon>Bacteria</taxon>
        <taxon>Bacillati</taxon>
        <taxon>Actinomycetota</taxon>
        <taxon>Actinomycetes</taxon>
        <taxon>Micrococcales</taxon>
        <taxon>Microbacteriaceae</taxon>
        <taxon>Microbacterium</taxon>
    </lineage>
</organism>
<dbReference type="AlphaFoldDB" id="A0AAD3ZZW3"/>
<dbReference type="Gene3D" id="3.40.50.620">
    <property type="entry name" value="HUPs"/>
    <property type="match status" value="1"/>
</dbReference>
<dbReference type="InterPro" id="IPR006015">
    <property type="entry name" value="Universal_stress_UspA"/>
</dbReference>
<reference evidence="3 4" key="1">
    <citation type="submission" date="2019-09" db="EMBL/GenBank/DDBJ databases">
        <title>Whole genome sequencing of Microbacterium maritypicum.</title>
        <authorList>
            <person name="Lenchi N."/>
        </authorList>
    </citation>
    <scope>NUCLEOTIDE SEQUENCE [LARGE SCALE GENOMIC DNA]</scope>
    <source>
        <strain evidence="3 4">DSM 12512</strain>
    </source>
</reference>
<evidence type="ECO:0000313" key="3">
    <source>
        <dbReference type="EMBL" id="KAB1887389.1"/>
    </source>
</evidence>
<sequence length="153" mass="16045">METTRTDRIIVGVDGSASSVEALRYAAPLADALNRPLHVVTTWTAPPIDPYAAIEWSPEQDAEEILGESIRKAFGGRPPAGLTQRTLLGAPARTLIGLSENCYMLVLGSRGHGGFAGLLLGSVSAACAEHAHCPVLIVHTPKTAAADGDHTRL</sequence>
<evidence type="ECO:0000256" key="1">
    <source>
        <dbReference type="ARBA" id="ARBA00008791"/>
    </source>
</evidence>